<feature type="compositionally biased region" description="Acidic residues" evidence="7">
    <location>
        <begin position="2225"/>
        <end position="2239"/>
    </location>
</feature>
<feature type="region of interest" description="Disordered" evidence="7">
    <location>
        <begin position="2157"/>
        <end position="2239"/>
    </location>
</feature>
<dbReference type="SUPFAM" id="SSF48371">
    <property type="entry name" value="ARM repeat"/>
    <property type="match status" value="1"/>
</dbReference>
<evidence type="ECO:0000256" key="6">
    <source>
        <dbReference type="RuleBase" id="RU364107"/>
    </source>
</evidence>
<dbReference type="PANTHER" id="PTHR21704">
    <property type="entry name" value="NIPPED-B-LIKE PROTEIN DELANGIN SCC2-RELATED"/>
    <property type="match status" value="1"/>
</dbReference>
<comment type="similarity">
    <text evidence="2 6">Belongs to the SCC2/Nipped-B family.</text>
</comment>
<feature type="region of interest" description="Disordered" evidence="7">
    <location>
        <begin position="334"/>
        <end position="353"/>
    </location>
</feature>
<evidence type="ECO:0000256" key="2">
    <source>
        <dbReference type="ARBA" id="ARBA00009252"/>
    </source>
</evidence>
<dbReference type="GO" id="GO:0071169">
    <property type="term" value="P:establishment of protein localization to chromatin"/>
    <property type="evidence" value="ECO:0007669"/>
    <property type="project" value="TreeGrafter"/>
</dbReference>
<keyword evidence="10" id="KW-1185">Reference proteome</keyword>
<feature type="compositionally biased region" description="Basic residues" evidence="7">
    <location>
        <begin position="1106"/>
        <end position="1116"/>
    </location>
</feature>
<reference evidence="9 10" key="1">
    <citation type="submission" date="2024-04" db="EMBL/GenBank/DDBJ databases">
        <authorList>
            <person name="Rising A."/>
            <person name="Reimegard J."/>
            <person name="Sonavane S."/>
            <person name="Akerstrom W."/>
            <person name="Nylinder S."/>
            <person name="Hedman E."/>
            <person name="Kallberg Y."/>
        </authorList>
    </citation>
    <scope>NUCLEOTIDE SEQUENCE [LARGE SCALE GENOMIC DNA]</scope>
</reference>
<feature type="compositionally biased region" description="Low complexity" evidence="7">
    <location>
        <begin position="337"/>
        <end position="353"/>
    </location>
</feature>
<comment type="subcellular location">
    <subcellularLocation>
        <location evidence="1 6">Nucleus</location>
    </subcellularLocation>
</comment>
<comment type="caution">
    <text evidence="9">The sequence shown here is derived from an EMBL/GenBank/DDBJ whole genome shotgun (WGS) entry which is preliminary data.</text>
</comment>
<feature type="compositionally biased region" description="Basic and acidic residues" evidence="7">
    <location>
        <begin position="1170"/>
        <end position="1183"/>
    </location>
</feature>
<keyword evidence="4 6" id="KW-0539">Nucleus</keyword>
<dbReference type="EMBL" id="CAXIEN010000003">
    <property type="protein sequence ID" value="CAL1261796.1"/>
    <property type="molecule type" value="Genomic_DNA"/>
</dbReference>
<feature type="compositionally biased region" description="Low complexity" evidence="7">
    <location>
        <begin position="2157"/>
        <end position="2167"/>
    </location>
</feature>
<feature type="compositionally biased region" description="Polar residues" evidence="7">
    <location>
        <begin position="578"/>
        <end position="591"/>
    </location>
</feature>
<dbReference type="InterPro" id="IPR024986">
    <property type="entry name" value="Nipped-B_C"/>
</dbReference>
<dbReference type="InterPro" id="IPR016024">
    <property type="entry name" value="ARM-type_fold"/>
</dbReference>
<dbReference type="Proteomes" id="UP001497382">
    <property type="component" value="Unassembled WGS sequence"/>
</dbReference>
<evidence type="ECO:0000256" key="7">
    <source>
        <dbReference type="SAM" id="MobiDB-lite"/>
    </source>
</evidence>
<dbReference type="GO" id="GO:0003682">
    <property type="term" value="F:chromatin binding"/>
    <property type="evidence" value="ECO:0007669"/>
    <property type="project" value="TreeGrafter"/>
</dbReference>
<dbReference type="InterPro" id="IPR011989">
    <property type="entry name" value="ARM-like"/>
</dbReference>
<evidence type="ECO:0000256" key="3">
    <source>
        <dbReference type="ARBA" id="ARBA00022737"/>
    </source>
</evidence>
<dbReference type="InterPro" id="IPR026003">
    <property type="entry name" value="Cohesin_HEAT"/>
</dbReference>
<evidence type="ECO:0000256" key="4">
    <source>
        <dbReference type="ARBA" id="ARBA00023242"/>
    </source>
</evidence>
<evidence type="ECO:0000256" key="5">
    <source>
        <dbReference type="ARBA" id="ARBA00023306"/>
    </source>
</evidence>
<feature type="compositionally biased region" description="Polar residues" evidence="7">
    <location>
        <begin position="552"/>
        <end position="568"/>
    </location>
</feature>
<feature type="compositionally biased region" description="Basic residues" evidence="7">
    <location>
        <begin position="2186"/>
        <end position="2220"/>
    </location>
</feature>
<accession>A0AAV1YS92</accession>
<dbReference type="GO" id="GO:1990414">
    <property type="term" value="P:replication-born double-strand break repair via sister chromatid exchange"/>
    <property type="evidence" value="ECO:0007669"/>
    <property type="project" value="TreeGrafter"/>
</dbReference>
<gene>
    <name evidence="9" type="ORF">LARSCL_LOCUS628</name>
</gene>
<dbReference type="PANTHER" id="PTHR21704:SF18">
    <property type="entry name" value="NIPPED-B-LIKE PROTEIN"/>
    <property type="match status" value="1"/>
</dbReference>
<proteinExistence type="inferred from homology"/>
<keyword evidence="3 6" id="KW-0677">Repeat</keyword>
<feature type="domain" description="Sister chromatid cohesion C-terminal" evidence="8">
    <location>
        <begin position="1796"/>
        <end position="1975"/>
    </location>
</feature>
<evidence type="ECO:0000313" key="10">
    <source>
        <dbReference type="Proteomes" id="UP001497382"/>
    </source>
</evidence>
<organism evidence="9 10">
    <name type="scientific">Larinioides sclopetarius</name>
    <dbReference type="NCBI Taxonomy" id="280406"/>
    <lineage>
        <taxon>Eukaryota</taxon>
        <taxon>Metazoa</taxon>
        <taxon>Ecdysozoa</taxon>
        <taxon>Arthropoda</taxon>
        <taxon>Chelicerata</taxon>
        <taxon>Arachnida</taxon>
        <taxon>Araneae</taxon>
        <taxon>Araneomorphae</taxon>
        <taxon>Entelegynae</taxon>
        <taxon>Araneoidea</taxon>
        <taxon>Araneidae</taxon>
        <taxon>Larinioides</taxon>
    </lineage>
</organism>
<feature type="region of interest" description="Disordered" evidence="7">
    <location>
        <begin position="418"/>
        <end position="441"/>
    </location>
</feature>
<evidence type="ECO:0000313" key="9">
    <source>
        <dbReference type="EMBL" id="CAL1261796.1"/>
    </source>
</evidence>
<dbReference type="InterPro" id="IPR033031">
    <property type="entry name" value="Scc2/Nipped-B"/>
</dbReference>
<feature type="region of interest" description="Disordered" evidence="7">
    <location>
        <begin position="1097"/>
        <end position="1120"/>
    </location>
</feature>
<feature type="region of interest" description="Disordered" evidence="7">
    <location>
        <begin position="485"/>
        <end position="609"/>
    </location>
</feature>
<dbReference type="Pfam" id="PF12830">
    <property type="entry name" value="Nipped-B_C"/>
    <property type="match status" value="1"/>
</dbReference>
<dbReference type="Gene3D" id="1.25.10.10">
    <property type="entry name" value="Leucine-rich Repeat Variant"/>
    <property type="match status" value="2"/>
</dbReference>
<name>A0AAV1YS92_9ARAC</name>
<feature type="region of interest" description="Disordered" evidence="7">
    <location>
        <begin position="1170"/>
        <end position="1229"/>
    </location>
</feature>
<feature type="compositionally biased region" description="Basic residues" evidence="7">
    <location>
        <begin position="1188"/>
        <end position="1202"/>
    </location>
</feature>
<sequence length="2239" mass="252954">MLILSARWSPDRTWSPHVRVMMNGEGPSVPITTLAGIQSLTDLLLELPLPTPLPGVTGHQSLLSHLRDSEEARRLLSTQESILIPPLIDALGCTATDHIEVKDGYYGSGSHSGQISQLVQYLLGTNPGLFKGSVHGPQSGSADHHVPPGQWLQRQCSNIPVHSQPHAFTATAVSPCQPRPTQGNSPNYFPLEHPPTPQGARIVQNKTLNVVPPKSPAAYSPYAHPVVSSGQHPITPLHHNAISQGTTDSLSSGLQESPQIFNSPLVNQHIINVPQPSPAVHPFSNGNCVDEIDLSAVNTKQNDRTENHILNPAQVIGGLAPNCSPLISPLNNPNDVSLSSPSSSSSSTQHINSSSVIVGPAAPQMHINCMKKPAFEQWQPVPNNSYDISQQDSFSKTDVYSVNNNVNVSMVENNNQPLSVPESEPLKENQPINHLEPKDKNENTVVPVVSEDKLKVSSEPVVILSKLSIEEQLLAQKSVKQFIKTQKSASSPEPIKQLSPSKNSEVNSRRRSSTCKEPETNKTSPRRRGRNNECSPANRKNSEVVKDKGVKRNSNAIDKINNNTSSLSERVKKRRRTSQQATYIESPGSNNEESDNSFKEDTPPETPIATSSKVKKLKNKKVKKEFASEPLSVEDLMDTNTYQHFSRTVDAIFDSMEDIDFSAVIDEDAECAAEVLIPLNQLQDLSNEAAKLKRLHAMNQFPPERLVRLLAILERNIVDGAKLLPVQSMEEQDEEEARLFLELTMERVMRSADASLTALYVMTSQNMPEKVFLEDVIERIVLFLKYQLQNTVFPVFDPAYRLDPKSKDGYAGNIKQKRAHAHRVKEKSTLQLYNKLHEAVSLLAELLDLQTLTDTIILQVSTLGVSPFFVEGISELQLNALRLVTTVFSRYEKHRQLILEDILASIARLPTSKRSLRNYRLNSEENIQMLTALVLQLIHSVVKLPEPDPDPKSEFPSNEERPKNPETKEKVYIDKDVLIITSYEASVTTAVNFLSVFLKKCGTKNEEMDYRPLFENFVQDLLSTVNKPEWPASELLLSVLGRILVRNFSNKSMEMTLRVASLDYLGVVAARLRKDAVTSQDRKDMINDVIQRIMSGIDDLDSSPSKSKKKNKKKPAKRDETQILQKALLQYLDSNAESDPALQFARRFYIAQWYRDAAAEIKRSDKSLNFPKEETEKADKSDQTVRNNKTKSNRARTTRRRSSQVTYEEEEEEEEEEDDKDKEKDESKLESDEVNAKILALAEERKRFLLTVIKKQEPPKVNMKEEEHIDYKTAELISQYLASARHFSKSFDLYLSQILRVLSETAVAVRTKAMKCLTLVVEADPSILSRPDMQKGVHGRLLDHSTSVREAAVDLLGKFILIRPELISQYYEMLTERILDTGVSVRKRVIKILKDICLEQPDFPKTSEICVKIIRRVNDEDGIKKLVGEVFQSMWFTPTSEKKPERILQKVRNITHVVEACRDTGLEWFEQLLTNLLKNKEDGNYKSVVKSCKQIVDCLVENLLQLEESSQNVDGGASPHLVACLATLHLFSKIYPPFVVPHATTIQPYLSMRCNTHSDFLLLRNVAQTLELIVPLIEHPSETFLAQIEEDMVKLILRQHMGLLPSCVSCLGAVVNKVTHNYQLVRDCFQKFFVVLLVCKKEYEKNPDNQNLKAMRPKLLRSLYTVGLFCRHFDFDAMDTCPDQNSNISLKDRVFEGILYFNQHHDEVIRLKALTGLGFIMIRHYEFMLGPEVKSLYHYLLTSPGASSILKCQVLKNVTNYLVEEELRMIQKDAEWSKNSKAEDLKEMGDVTSGMASTVIQLYLKQVLECVLHTEINVRKASLQVIQLILGQGLVHPVQIVPYLVCLGSDDDPVVRTKADQLLQEIEKKYPGFIQMKAMLGVRMSFKMQQLIRGQDEILRGFRTPDAPVSRNGFLYSVMRSTRQSRRAFLFSLLKLFDEQARTPLTELLYIADNIAYFPYMAQDEPLFIMHQLDIMLSVSGSNLLQTFRESLLSKQGSQATEQAVTGNEVDDDDDDDDYDSIFERLPEDTSVLQECIIASQGCVLLLYVKQTLKEMYGFTDNKIQQYFPNEAAKVYERPLNRKGHVRFNPETVIDFIKRGELQLEEKLDVKGRQQLVQQYLHFKQLMLTIDPSDDDEEEDNQAKPVTSIVTVTTVTNTAEKTATNENTEGDSKPSQPPLEKTKIVISRKCKSPSHSRHLRKSPKVSKEKVKKKHKKKRKRLLDSASEDSGSDPDYMDSS</sequence>
<feature type="region of interest" description="Disordered" evidence="7">
    <location>
        <begin position="946"/>
        <end position="967"/>
    </location>
</feature>
<dbReference type="GO" id="GO:0010468">
    <property type="term" value="P:regulation of gene expression"/>
    <property type="evidence" value="ECO:0007669"/>
    <property type="project" value="InterPro"/>
</dbReference>
<dbReference type="GO" id="GO:0140588">
    <property type="term" value="P:chromatin looping"/>
    <property type="evidence" value="ECO:0007669"/>
    <property type="project" value="InterPro"/>
</dbReference>
<dbReference type="CDD" id="cd23958">
    <property type="entry name" value="SCC2"/>
    <property type="match status" value="1"/>
</dbReference>
<protein>
    <recommendedName>
        <fullName evidence="6">Nipped-B protein</fullName>
    </recommendedName>
</protein>
<dbReference type="Pfam" id="PF12765">
    <property type="entry name" value="Cohesin_HEAT"/>
    <property type="match status" value="1"/>
</dbReference>
<dbReference type="GO" id="GO:0061775">
    <property type="term" value="F:cohesin loader activity"/>
    <property type="evidence" value="ECO:0007669"/>
    <property type="project" value="InterPro"/>
</dbReference>
<keyword evidence="5 6" id="KW-0131">Cell cycle</keyword>
<feature type="compositionally biased region" description="Acidic residues" evidence="7">
    <location>
        <begin position="1207"/>
        <end position="1220"/>
    </location>
</feature>
<dbReference type="GO" id="GO:0034087">
    <property type="term" value="P:establishment of mitotic sister chromatid cohesion"/>
    <property type="evidence" value="ECO:0007669"/>
    <property type="project" value="TreeGrafter"/>
</dbReference>
<dbReference type="GO" id="GO:0090694">
    <property type="term" value="C:Scc2-Scc4 cohesin loading complex"/>
    <property type="evidence" value="ECO:0007669"/>
    <property type="project" value="TreeGrafter"/>
</dbReference>
<feature type="compositionally biased region" description="Basic and acidic residues" evidence="7">
    <location>
        <begin position="540"/>
        <end position="550"/>
    </location>
</feature>
<evidence type="ECO:0000256" key="1">
    <source>
        <dbReference type="ARBA" id="ARBA00004123"/>
    </source>
</evidence>
<evidence type="ECO:0000259" key="8">
    <source>
        <dbReference type="Pfam" id="PF12830"/>
    </source>
</evidence>